<evidence type="ECO:0000259" key="8">
    <source>
        <dbReference type="Pfam" id="PF00149"/>
    </source>
</evidence>
<comment type="caution">
    <text evidence="10">The sequence shown here is derived from an EMBL/GenBank/DDBJ whole genome shotgun (WGS) entry which is preliminary data.</text>
</comment>
<keyword evidence="7" id="KW-0235">DNA replication</keyword>
<feature type="domain" description="Calcineurin-like phosphoesterase" evidence="8">
    <location>
        <begin position="1"/>
        <end position="100"/>
    </location>
</feature>
<evidence type="ECO:0000256" key="6">
    <source>
        <dbReference type="ARBA" id="ARBA00022839"/>
    </source>
</evidence>
<evidence type="ECO:0000313" key="11">
    <source>
        <dbReference type="Proteomes" id="UP000220102"/>
    </source>
</evidence>
<dbReference type="Proteomes" id="UP000220102">
    <property type="component" value="Unassembled WGS sequence"/>
</dbReference>
<dbReference type="RefSeq" id="WP_098074452.1">
    <property type="nucleotide sequence ID" value="NZ_PDEQ01000002.1"/>
</dbReference>
<comment type="function">
    <text evidence="7">SbcCD cleaves DNA hairpin structures. These structures can inhibit DNA replication and are intermediates in certain DNA recombination reactions. The complex acts as a 3'-&gt;5' double strand exonuclease that can open hairpins. It also has a 5' single-strand endonuclease activity.</text>
</comment>
<dbReference type="GO" id="GO:0006310">
    <property type="term" value="P:DNA recombination"/>
    <property type="evidence" value="ECO:0007669"/>
    <property type="project" value="UniProtKB-KW"/>
</dbReference>
<proteinExistence type="inferred from homology"/>
<dbReference type="InterPro" id="IPR004593">
    <property type="entry name" value="SbcD"/>
</dbReference>
<keyword evidence="7" id="KW-0233">DNA recombination</keyword>
<evidence type="ECO:0000256" key="3">
    <source>
        <dbReference type="ARBA" id="ARBA00013365"/>
    </source>
</evidence>
<dbReference type="NCBIfam" id="TIGR00619">
    <property type="entry name" value="sbcd"/>
    <property type="match status" value="1"/>
</dbReference>
<dbReference type="Gene3D" id="3.60.21.10">
    <property type="match status" value="1"/>
</dbReference>
<sequence>MRFLHTADWHLGKLLHGVHLTDDQRYLVDQIVEIADDADPDAVVIAGDVYDRSVPPADAIELLDDALTRLVVDIGVPVIAIGGNHDSAERLDFGSSILERQGLHVFSRLRKKPGHVVLEDEHGPVHFLAFPFAEPAMARSVFGKSDIRSHDEVLAAQVESASDLLPDGERAVAIAHVFAQGGDLADSERTLSIGGAETVHISRFQRFCYTALGHLHRRQHIGASNGEAPRHVRYSGSLMKYSFNETGHDKSVHIVDVDGDGTCEIETIPLELRRDLCRIEGTMTEILDGPADHVDPDDYIWVTLTDDGPVHDAMSRIREVYPNALHIERPRRVETNKLQQMTGDASSLSVDEVFETFFTYVTGRDDMPEQQRDILHDALERKHKES</sequence>
<keyword evidence="7" id="KW-0255">Endonuclease</keyword>
<dbReference type="EMBL" id="PDEQ01000002">
    <property type="protein sequence ID" value="PEN14273.1"/>
    <property type="molecule type" value="Genomic_DNA"/>
</dbReference>
<keyword evidence="4 7" id="KW-0540">Nuclease</keyword>
<evidence type="ECO:0000256" key="2">
    <source>
        <dbReference type="ARBA" id="ARBA00011322"/>
    </source>
</evidence>
<dbReference type="GO" id="GO:0008408">
    <property type="term" value="F:3'-5' exonuclease activity"/>
    <property type="evidence" value="ECO:0007669"/>
    <property type="project" value="InterPro"/>
</dbReference>
<dbReference type="GO" id="GO:0006260">
    <property type="term" value="P:DNA replication"/>
    <property type="evidence" value="ECO:0007669"/>
    <property type="project" value="UniProtKB-KW"/>
</dbReference>
<dbReference type="InterPro" id="IPR004843">
    <property type="entry name" value="Calcineurin-like_PHP"/>
</dbReference>
<dbReference type="PANTHER" id="PTHR30337">
    <property type="entry name" value="COMPONENT OF ATP-DEPENDENT DSDNA EXONUCLEASE"/>
    <property type="match status" value="1"/>
</dbReference>
<dbReference type="Pfam" id="PF12320">
    <property type="entry name" value="SbcD_C"/>
    <property type="match status" value="1"/>
</dbReference>
<reference evidence="10 11" key="1">
    <citation type="submission" date="2017-10" db="EMBL/GenBank/DDBJ databases">
        <title>Draft genome of Longibacter Salinarum.</title>
        <authorList>
            <person name="Goh K.M."/>
            <person name="Shamsir M.S."/>
            <person name="Lim S.W."/>
        </authorList>
    </citation>
    <scope>NUCLEOTIDE SEQUENCE [LARGE SCALE GENOMIC DNA]</scope>
    <source>
        <strain evidence="10 11">KCTC 52045</strain>
    </source>
</reference>
<dbReference type="PANTHER" id="PTHR30337:SF0">
    <property type="entry name" value="NUCLEASE SBCCD SUBUNIT D"/>
    <property type="match status" value="1"/>
</dbReference>
<organism evidence="10 11">
    <name type="scientific">Longibacter salinarum</name>
    <dbReference type="NCBI Taxonomy" id="1850348"/>
    <lineage>
        <taxon>Bacteria</taxon>
        <taxon>Pseudomonadati</taxon>
        <taxon>Rhodothermota</taxon>
        <taxon>Rhodothermia</taxon>
        <taxon>Rhodothermales</taxon>
        <taxon>Salisaetaceae</taxon>
        <taxon>Longibacter</taxon>
    </lineage>
</organism>
<dbReference type="InterPro" id="IPR029052">
    <property type="entry name" value="Metallo-depent_PP-like"/>
</dbReference>
<keyword evidence="11" id="KW-1185">Reference proteome</keyword>
<dbReference type="GO" id="GO:0004519">
    <property type="term" value="F:endonuclease activity"/>
    <property type="evidence" value="ECO:0007669"/>
    <property type="project" value="UniProtKB-KW"/>
</dbReference>
<comment type="similarity">
    <text evidence="1 7">Belongs to the SbcD family.</text>
</comment>
<dbReference type="InterPro" id="IPR026843">
    <property type="entry name" value="SbcD_C"/>
</dbReference>
<dbReference type="InterPro" id="IPR050535">
    <property type="entry name" value="DNA_Repair-Maintenance_Comp"/>
</dbReference>
<accession>A0A2A8D0A9</accession>
<evidence type="ECO:0000256" key="1">
    <source>
        <dbReference type="ARBA" id="ARBA00010555"/>
    </source>
</evidence>
<gene>
    <name evidence="7" type="primary">sbcD</name>
    <name evidence="10" type="ORF">CRI94_04340</name>
</gene>
<name>A0A2A8D0A9_9BACT</name>
<evidence type="ECO:0000256" key="7">
    <source>
        <dbReference type="RuleBase" id="RU363069"/>
    </source>
</evidence>
<dbReference type="OrthoDB" id="9773856at2"/>
<dbReference type="InterPro" id="IPR041796">
    <property type="entry name" value="Mre11_N"/>
</dbReference>
<comment type="subunit">
    <text evidence="2 7">Heterodimer of SbcC and SbcD.</text>
</comment>
<dbReference type="Pfam" id="PF00149">
    <property type="entry name" value="Metallophos"/>
    <property type="match status" value="1"/>
</dbReference>
<evidence type="ECO:0000256" key="5">
    <source>
        <dbReference type="ARBA" id="ARBA00022801"/>
    </source>
</evidence>
<dbReference type="SUPFAM" id="SSF56300">
    <property type="entry name" value="Metallo-dependent phosphatases"/>
    <property type="match status" value="1"/>
</dbReference>
<evidence type="ECO:0000256" key="4">
    <source>
        <dbReference type="ARBA" id="ARBA00022722"/>
    </source>
</evidence>
<keyword evidence="6 7" id="KW-0269">Exonuclease</keyword>
<dbReference type="AlphaFoldDB" id="A0A2A8D0A9"/>
<evidence type="ECO:0000259" key="9">
    <source>
        <dbReference type="Pfam" id="PF12320"/>
    </source>
</evidence>
<feature type="domain" description="Nuclease SbcCD subunit D C-terminal" evidence="9">
    <location>
        <begin position="274"/>
        <end position="360"/>
    </location>
</feature>
<evidence type="ECO:0000313" key="10">
    <source>
        <dbReference type="EMBL" id="PEN14273.1"/>
    </source>
</evidence>
<dbReference type="CDD" id="cd00840">
    <property type="entry name" value="MPP_Mre11_N"/>
    <property type="match status" value="1"/>
</dbReference>
<protein>
    <recommendedName>
        <fullName evidence="3 7">Nuclease SbcCD subunit D</fullName>
    </recommendedName>
</protein>
<keyword evidence="5 7" id="KW-0378">Hydrolase</keyword>